<feature type="binding site" evidence="7">
    <location>
        <position position="54"/>
    </location>
    <ligand>
        <name>carbamoyl phosphate</name>
        <dbReference type="ChEBI" id="CHEBI:58228"/>
    </ligand>
</feature>
<dbReference type="Pfam" id="PF00185">
    <property type="entry name" value="OTCace"/>
    <property type="match status" value="1"/>
</dbReference>
<dbReference type="InterPro" id="IPR006130">
    <property type="entry name" value="Asp/Orn_carbamoylTrfase"/>
</dbReference>
<dbReference type="InterPro" id="IPR006131">
    <property type="entry name" value="Asp_carbamoyltransf_Asp/Orn-bd"/>
</dbReference>
<feature type="binding site" evidence="7">
    <location>
        <position position="259"/>
    </location>
    <ligand>
        <name>carbamoyl phosphate</name>
        <dbReference type="ChEBI" id="CHEBI:58228"/>
    </ligand>
</feature>
<keyword evidence="3 7" id="KW-0808">Transferase</keyword>
<dbReference type="Pfam" id="PF02729">
    <property type="entry name" value="OTCace_N"/>
    <property type="match status" value="1"/>
</dbReference>
<feature type="domain" description="Aspartate/ornithine carbamoyltransferase Asp/Orn-binding" evidence="8">
    <location>
        <begin position="153"/>
        <end position="294"/>
    </location>
</feature>
<evidence type="ECO:0000256" key="4">
    <source>
        <dbReference type="ARBA" id="ARBA00022975"/>
    </source>
</evidence>
<accession>A0A0R1UAB4</accession>
<protein>
    <recommendedName>
        <fullName evidence="7">Aspartate carbamoyltransferase</fullName>
        <ecNumber evidence="7">2.1.3.2</ecNumber>
    </recommendedName>
    <alternativeName>
        <fullName evidence="7">Aspartate transcarbamylase</fullName>
        <shortName evidence="7">ATCase</shortName>
    </alternativeName>
</protein>
<feature type="binding site" evidence="7">
    <location>
        <position position="258"/>
    </location>
    <ligand>
        <name>carbamoyl phosphate</name>
        <dbReference type="ChEBI" id="CHEBI:58228"/>
    </ligand>
</feature>
<dbReference type="InterPro" id="IPR036901">
    <property type="entry name" value="Asp/Orn_carbamoylTrfase_sf"/>
</dbReference>
<comment type="function">
    <text evidence="5 7">Catalyzes the condensation of carbamoyl phosphate and aspartate to form carbamoyl aspartate and inorganic phosphate, the committed step in the de novo pyrimidine nucleotide biosynthesis pathway.</text>
</comment>
<evidence type="ECO:0000256" key="3">
    <source>
        <dbReference type="ARBA" id="ARBA00022679"/>
    </source>
</evidence>
<organism evidence="10 11">
    <name type="scientific">Lacticaseibacillus pantheris DSM 15945 = JCM 12539 = NBRC 106106</name>
    <dbReference type="NCBI Taxonomy" id="1423783"/>
    <lineage>
        <taxon>Bacteria</taxon>
        <taxon>Bacillati</taxon>
        <taxon>Bacillota</taxon>
        <taxon>Bacilli</taxon>
        <taxon>Lactobacillales</taxon>
        <taxon>Lactobacillaceae</taxon>
        <taxon>Lacticaseibacillus</taxon>
    </lineage>
</organism>
<dbReference type="GO" id="GO:0004070">
    <property type="term" value="F:aspartate carbamoyltransferase activity"/>
    <property type="evidence" value="ECO:0007669"/>
    <property type="project" value="UniProtKB-UniRule"/>
</dbReference>
<dbReference type="InterPro" id="IPR006132">
    <property type="entry name" value="Asp/Orn_carbamoyltranf_P-bd"/>
</dbReference>
<name>A0A0R1UAB4_9LACO</name>
<dbReference type="GO" id="GO:0006520">
    <property type="term" value="P:amino acid metabolic process"/>
    <property type="evidence" value="ECO:0007669"/>
    <property type="project" value="InterPro"/>
</dbReference>
<dbReference type="STRING" id="1423783.FC50_GL000391"/>
<feature type="domain" description="Aspartate/ornithine carbamoyltransferase carbamoyl-P binding" evidence="9">
    <location>
        <begin position="6"/>
        <end position="146"/>
    </location>
</feature>
<comment type="caution">
    <text evidence="10">The sequence shown here is derived from an EMBL/GenBank/DDBJ whole genome shotgun (WGS) entry which is preliminary data.</text>
</comment>
<dbReference type="NCBIfam" id="TIGR00670">
    <property type="entry name" value="asp_carb_tr"/>
    <property type="match status" value="1"/>
</dbReference>
<evidence type="ECO:0000256" key="1">
    <source>
        <dbReference type="ARBA" id="ARBA00004852"/>
    </source>
</evidence>
<sequence length="306" mass="33943">MMTKQRNFTNMLDVDQDEALALIQRAEEYKHGAQLRLAEPVYVVNAFFENSTRTHTSFEMAETKLGLTQIAFNPAASSVSKGESLHDTLLTLDALGVDLAVVRHPEDRYYEPLVEGGDLGLALINAGDGSGEHPSQSLLDLMTISEEFGHFAGLRIVICGDIAHSRVARSNAEILQRLGAHVFFAGPEDWYSHDFDRLGTYTDLDAVLPTVDVVMLLRVQHERHATTGFSADAYHEHYGLTHGRAALMQQRAIIMHPGPVNRGVELASDLVQGRQSRYVQQMRNGVFMRMAMIESVLRANQLGGIE</sequence>
<feature type="binding site" evidence="7">
    <location>
        <position position="53"/>
    </location>
    <ligand>
        <name>carbamoyl phosphate</name>
        <dbReference type="ChEBI" id="CHEBI:58228"/>
    </ligand>
</feature>
<proteinExistence type="inferred from homology"/>
<evidence type="ECO:0000256" key="2">
    <source>
        <dbReference type="ARBA" id="ARBA00008896"/>
    </source>
</evidence>
<evidence type="ECO:0000256" key="7">
    <source>
        <dbReference type="HAMAP-Rule" id="MF_00001"/>
    </source>
</evidence>
<dbReference type="UniPathway" id="UPA00070">
    <property type="reaction ID" value="UER00116"/>
</dbReference>
<feature type="binding site" evidence="7">
    <location>
        <position position="218"/>
    </location>
    <ligand>
        <name>L-aspartate</name>
        <dbReference type="ChEBI" id="CHEBI:29991"/>
    </ligand>
</feature>
<feature type="binding site" evidence="7">
    <location>
        <position position="133"/>
    </location>
    <ligand>
        <name>carbamoyl phosphate</name>
        <dbReference type="ChEBI" id="CHEBI:58228"/>
    </ligand>
</feature>
<comment type="similarity">
    <text evidence="2 7">Belongs to the aspartate/ornithine carbamoyltransferase superfamily. ATCase family.</text>
</comment>
<keyword evidence="11" id="KW-1185">Reference proteome</keyword>
<evidence type="ECO:0000256" key="5">
    <source>
        <dbReference type="ARBA" id="ARBA00043884"/>
    </source>
</evidence>
<reference evidence="10 11" key="1">
    <citation type="journal article" date="2015" name="Genome Announc.">
        <title>Expanding the biotechnology potential of lactobacilli through comparative genomics of 213 strains and associated genera.</title>
        <authorList>
            <person name="Sun Z."/>
            <person name="Harris H.M."/>
            <person name="McCann A."/>
            <person name="Guo C."/>
            <person name="Argimon S."/>
            <person name="Zhang W."/>
            <person name="Yang X."/>
            <person name="Jeffery I.B."/>
            <person name="Cooney J.C."/>
            <person name="Kagawa T.F."/>
            <person name="Liu W."/>
            <person name="Song Y."/>
            <person name="Salvetti E."/>
            <person name="Wrobel A."/>
            <person name="Rasinkangas P."/>
            <person name="Parkhill J."/>
            <person name="Rea M.C."/>
            <person name="O'Sullivan O."/>
            <person name="Ritari J."/>
            <person name="Douillard F.P."/>
            <person name="Paul Ross R."/>
            <person name="Yang R."/>
            <person name="Briner A.E."/>
            <person name="Felis G.E."/>
            <person name="de Vos W.M."/>
            <person name="Barrangou R."/>
            <person name="Klaenhammer T.R."/>
            <person name="Caufield P.W."/>
            <person name="Cui Y."/>
            <person name="Zhang H."/>
            <person name="O'Toole P.W."/>
        </authorList>
    </citation>
    <scope>NUCLEOTIDE SEQUENCE [LARGE SCALE GENOMIC DNA]</scope>
    <source>
        <strain evidence="10 11">DSM 15945</strain>
    </source>
</reference>
<dbReference type="PATRIC" id="fig|1423783.4.peg.405"/>
<gene>
    <name evidence="7" type="primary">pyrB</name>
    <name evidence="10" type="ORF">FC50_GL000391</name>
</gene>
<dbReference type="NCBIfam" id="NF002032">
    <property type="entry name" value="PRK00856.1"/>
    <property type="match status" value="1"/>
</dbReference>
<dbReference type="GO" id="GO:0006207">
    <property type="term" value="P:'de novo' pyrimidine nucleobase biosynthetic process"/>
    <property type="evidence" value="ECO:0007669"/>
    <property type="project" value="InterPro"/>
</dbReference>
<feature type="binding site" evidence="7">
    <location>
        <position position="136"/>
    </location>
    <ligand>
        <name>carbamoyl phosphate</name>
        <dbReference type="ChEBI" id="CHEBI:58228"/>
    </ligand>
</feature>
<comment type="subunit">
    <text evidence="7">Heterododecamer (2C3:3R2) of six catalytic PyrB chains organized as two trimers (C3), and six regulatory PyrI chains organized as three dimers (R2).</text>
</comment>
<dbReference type="GO" id="GO:0005829">
    <property type="term" value="C:cytosol"/>
    <property type="evidence" value="ECO:0007669"/>
    <property type="project" value="TreeGrafter"/>
</dbReference>
<dbReference type="PRINTS" id="PR00101">
    <property type="entry name" value="ATCASE"/>
</dbReference>
<evidence type="ECO:0000259" key="9">
    <source>
        <dbReference type="Pfam" id="PF02729"/>
    </source>
</evidence>
<comment type="pathway">
    <text evidence="1 7">Pyrimidine metabolism; UMP biosynthesis via de novo pathway; (S)-dihydroorotate from bicarbonate: step 2/3.</text>
</comment>
<dbReference type="SUPFAM" id="SSF53671">
    <property type="entry name" value="Aspartate/ornithine carbamoyltransferase"/>
    <property type="match status" value="1"/>
</dbReference>
<feature type="binding site" evidence="7">
    <location>
        <position position="103"/>
    </location>
    <ligand>
        <name>carbamoyl phosphate</name>
        <dbReference type="ChEBI" id="CHEBI:58228"/>
    </ligand>
</feature>
<evidence type="ECO:0000313" key="11">
    <source>
        <dbReference type="Proteomes" id="UP000051922"/>
    </source>
</evidence>
<feature type="binding site" evidence="7">
    <location>
        <position position="166"/>
    </location>
    <ligand>
        <name>L-aspartate</name>
        <dbReference type="ChEBI" id="CHEBI:29991"/>
    </ligand>
</feature>
<evidence type="ECO:0000259" key="8">
    <source>
        <dbReference type="Pfam" id="PF00185"/>
    </source>
</evidence>
<dbReference type="GO" id="GO:0016597">
    <property type="term" value="F:amino acid binding"/>
    <property type="evidence" value="ECO:0007669"/>
    <property type="project" value="InterPro"/>
</dbReference>
<dbReference type="InterPro" id="IPR002082">
    <property type="entry name" value="Asp_carbamoyltransf"/>
</dbReference>
<evidence type="ECO:0000313" key="10">
    <source>
        <dbReference type="EMBL" id="KRL86747.1"/>
    </source>
</evidence>
<feature type="binding site" evidence="7">
    <location>
        <position position="81"/>
    </location>
    <ligand>
        <name>L-aspartate</name>
        <dbReference type="ChEBI" id="CHEBI:29991"/>
    </ligand>
</feature>
<dbReference type="EC" id="2.1.3.2" evidence="7"/>
<dbReference type="PROSITE" id="PS00097">
    <property type="entry name" value="CARBAMOYLTRANSFERASE"/>
    <property type="match status" value="1"/>
</dbReference>
<dbReference type="PANTHER" id="PTHR45753">
    <property type="entry name" value="ORNITHINE CARBAMOYLTRANSFERASE, MITOCHONDRIAL"/>
    <property type="match status" value="1"/>
</dbReference>
<dbReference type="AlphaFoldDB" id="A0A0R1UAB4"/>
<dbReference type="PANTHER" id="PTHR45753:SF6">
    <property type="entry name" value="ASPARTATE CARBAMOYLTRANSFERASE"/>
    <property type="match status" value="1"/>
</dbReference>
<dbReference type="Proteomes" id="UP000051922">
    <property type="component" value="Unassembled WGS sequence"/>
</dbReference>
<comment type="catalytic activity">
    <reaction evidence="6 7">
        <text>carbamoyl phosphate + L-aspartate = N-carbamoyl-L-aspartate + phosphate + H(+)</text>
        <dbReference type="Rhea" id="RHEA:20013"/>
        <dbReference type="ChEBI" id="CHEBI:15378"/>
        <dbReference type="ChEBI" id="CHEBI:29991"/>
        <dbReference type="ChEBI" id="CHEBI:32814"/>
        <dbReference type="ChEBI" id="CHEBI:43474"/>
        <dbReference type="ChEBI" id="CHEBI:58228"/>
        <dbReference type="EC" id="2.1.3.2"/>
    </reaction>
</comment>
<dbReference type="HAMAP" id="MF_00001">
    <property type="entry name" value="Asp_carb_tr"/>
    <property type="match status" value="1"/>
</dbReference>
<dbReference type="GO" id="GO:0044205">
    <property type="term" value="P:'de novo' UMP biosynthetic process"/>
    <property type="evidence" value="ECO:0007669"/>
    <property type="project" value="UniProtKB-UniRule"/>
</dbReference>
<keyword evidence="4 7" id="KW-0665">Pyrimidine biosynthesis</keyword>
<dbReference type="FunFam" id="3.40.50.1370:FF:000011">
    <property type="entry name" value="Aspartate carbamoyltransferase"/>
    <property type="match status" value="1"/>
</dbReference>
<evidence type="ECO:0000256" key="6">
    <source>
        <dbReference type="ARBA" id="ARBA00048859"/>
    </source>
</evidence>
<dbReference type="EMBL" id="AZFJ01000037">
    <property type="protein sequence ID" value="KRL86747.1"/>
    <property type="molecule type" value="Genomic_DNA"/>
</dbReference>
<dbReference type="Gene3D" id="3.40.50.1370">
    <property type="entry name" value="Aspartate/ornithine carbamoyltransferase"/>
    <property type="match status" value="2"/>
</dbReference>
<dbReference type="PRINTS" id="PR00100">
    <property type="entry name" value="AOTCASE"/>
</dbReference>